<accession>A0A6A5HQI2</accession>
<dbReference type="FunFam" id="1.10.238.210:FF:000004">
    <property type="entry name" value="CRE-GLNA-3 protein"/>
    <property type="match status" value="1"/>
</dbReference>
<evidence type="ECO:0000259" key="8">
    <source>
        <dbReference type="Pfam" id="PF17959"/>
    </source>
</evidence>
<keyword evidence="3" id="KW-0677">Repeat</keyword>
<keyword evidence="5" id="KW-0040">ANK repeat</keyword>
<feature type="domain" description="Glutaminase EF-hand" evidence="8">
    <location>
        <begin position="79"/>
        <end position="167"/>
    </location>
</feature>
<dbReference type="Gene3D" id="1.25.40.20">
    <property type="entry name" value="Ankyrin repeat-containing domain"/>
    <property type="match status" value="1"/>
</dbReference>
<dbReference type="Pfam" id="PF17959">
    <property type="entry name" value="EF-hand_14"/>
    <property type="match status" value="1"/>
</dbReference>
<dbReference type="EC" id="3.5.1.2" evidence="2"/>
<keyword evidence="4" id="KW-0378">Hydrolase</keyword>
<dbReference type="GeneID" id="9801024"/>
<comment type="catalytic activity">
    <reaction evidence="6">
        <text>L-glutamine + H2O = L-glutamate + NH4(+)</text>
        <dbReference type="Rhea" id="RHEA:15889"/>
        <dbReference type="ChEBI" id="CHEBI:15377"/>
        <dbReference type="ChEBI" id="CHEBI:28938"/>
        <dbReference type="ChEBI" id="CHEBI:29985"/>
        <dbReference type="ChEBI" id="CHEBI:58359"/>
        <dbReference type="EC" id="3.5.1.2"/>
    </reaction>
</comment>
<dbReference type="Gene3D" id="3.40.710.10">
    <property type="entry name" value="DD-peptidase/beta-lactamase superfamily"/>
    <property type="match status" value="1"/>
</dbReference>
<dbReference type="InterPro" id="IPR002110">
    <property type="entry name" value="Ankyrin_rpt"/>
</dbReference>
<reference evidence="9 10" key="1">
    <citation type="submission" date="2019-12" db="EMBL/GenBank/DDBJ databases">
        <title>Chromosome-level assembly of the Caenorhabditis remanei genome.</title>
        <authorList>
            <person name="Teterina A.A."/>
            <person name="Willis J.H."/>
            <person name="Phillips P.C."/>
        </authorList>
    </citation>
    <scope>NUCLEOTIDE SEQUENCE [LARGE SCALE GENOMIC DNA]</scope>
    <source>
        <strain evidence="9 10">PX506</strain>
        <tissue evidence="9">Whole organism</tissue>
    </source>
</reference>
<dbReference type="InterPro" id="IPR041541">
    <property type="entry name" value="Glutaminase_EF-hand"/>
</dbReference>
<comment type="similarity">
    <text evidence="1">Belongs to the glutaminase family.</text>
</comment>
<evidence type="ECO:0000256" key="7">
    <source>
        <dbReference type="SAM" id="MobiDB-lite"/>
    </source>
</evidence>
<dbReference type="Proteomes" id="UP000483820">
    <property type="component" value="Chromosome I"/>
</dbReference>
<evidence type="ECO:0000256" key="3">
    <source>
        <dbReference type="ARBA" id="ARBA00022737"/>
    </source>
</evidence>
<dbReference type="EMBL" id="WUAV01000001">
    <property type="protein sequence ID" value="KAF1768567.1"/>
    <property type="molecule type" value="Genomic_DNA"/>
</dbReference>
<dbReference type="InterPro" id="IPR036770">
    <property type="entry name" value="Ankyrin_rpt-contain_sf"/>
</dbReference>
<dbReference type="FunFam" id="1.25.40.20:FF:000393">
    <property type="entry name" value="CRE-GLNA-3 protein"/>
    <property type="match status" value="1"/>
</dbReference>
<dbReference type="Pfam" id="PF12796">
    <property type="entry name" value="Ank_2"/>
    <property type="match status" value="1"/>
</dbReference>
<dbReference type="CTD" id="9801024"/>
<dbReference type="InterPro" id="IPR015868">
    <property type="entry name" value="Glutaminase"/>
</dbReference>
<evidence type="ECO:0000313" key="10">
    <source>
        <dbReference type="Proteomes" id="UP000483820"/>
    </source>
</evidence>
<dbReference type="SUPFAM" id="SSF48403">
    <property type="entry name" value="Ankyrin repeat"/>
    <property type="match status" value="1"/>
</dbReference>
<dbReference type="RefSeq" id="XP_053591101.1">
    <property type="nucleotide sequence ID" value="XM_053722456.1"/>
</dbReference>
<protein>
    <recommendedName>
        <fullName evidence="2">glutaminase</fullName>
        <ecNumber evidence="2">3.5.1.2</ecNumber>
    </recommendedName>
</protein>
<dbReference type="AlphaFoldDB" id="A0A6A5HQI2"/>
<comment type="caution">
    <text evidence="9">The sequence shown here is derived from an EMBL/GenBank/DDBJ whole genome shotgun (WGS) entry which is preliminary data.</text>
</comment>
<evidence type="ECO:0000313" key="9">
    <source>
        <dbReference type="EMBL" id="KAF1768567.1"/>
    </source>
</evidence>
<evidence type="ECO:0000256" key="1">
    <source>
        <dbReference type="ARBA" id="ARBA00011076"/>
    </source>
</evidence>
<dbReference type="GO" id="GO:0006537">
    <property type="term" value="P:glutamate biosynthetic process"/>
    <property type="evidence" value="ECO:0007669"/>
    <property type="project" value="TreeGrafter"/>
</dbReference>
<dbReference type="SUPFAM" id="SSF56601">
    <property type="entry name" value="beta-lactamase/transpeptidase-like"/>
    <property type="match status" value="1"/>
</dbReference>
<gene>
    <name evidence="9" type="ORF">GCK72_000379</name>
</gene>
<evidence type="ECO:0000256" key="4">
    <source>
        <dbReference type="ARBA" id="ARBA00022801"/>
    </source>
</evidence>
<evidence type="ECO:0000256" key="6">
    <source>
        <dbReference type="ARBA" id="ARBA00049534"/>
    </source>
</evidence>
<dbReference type="InterPro" id="IPR012338">
    <property type="entry name" value="Beta-lactam/transpept-like"/>
</dbReference>
<evidence type="ECO:0000256" key="5">
    <source>
        <dbReference type="ARBA" id="ARBA00023043"/>
    </source>
</evidence>
<proteinExistence type="inferred from homology"/>
<evidence type="ECO:0000256" key="2">
    <source>
        <dbReference type="ARBA" id="ARBA00012918"/>
    </source>
</evidence>
<dbReference type="GO" id="GO:0004359">
    <property type="term" value="F:glutaminase activity"/>
    <property type="evidence" value="ECO:0007669"/>
    <property type="project" value="UniProtKB-EC"/>
</dbReference>
<sequence>MDENNEGAESEEVDRKGAEPISREEEEDGPSTSTMTQEKPRTPTVVQFTKPSFYRVNTVISEVKVCRSMSYDMCGNHQQELLFDLYKDETTGKVYLPRFFKALLESGIRKDDPRIDKMIQNIKDADLLDDFVWGTQHIYLEKDTFKKYIGSSIGVVTKALKKQMIIPDWERFVGDMGEIFEDVRQYDDGELATYIPQLSRVPPDSWAMSVCTIDGQRKSWGDSLKPFCLQSVSKPFTYALVHDDIGAEALHAHVGQEPSGRLFNDICLDHNSFMDVTKSYERTMDKPSFEVHASKPRTKKPHNPLINAGAIVVASLLKHQTPLADRFDFMIHACRKFVGSGYIGFNNSVFLSERETADRNYALSYYMREHNVFPKDLNLQDTLDLYFQICSIETNCDSLAVMAATLANGGVNPMNGERVINNRACRDTLSLMYSCGMYDWSGQFAFHVGLPAKSGVSGDMIIVIPNVMGIALYSPRLDKLGNTVRGVKFAEQLVQKYNFHNYDSLIYSDNKKIDPRRQLKDDHDGQNRFMYATKLGDIAAIKRFLLMGHDIHCKDYDNRTVLHVAAAEGDVVTLEYVLSKWMEDPDPHDRYDRTPLDDAKHFNHTACIKMLEEAITVFNLKQQDD</sequence>
<dbReference type="GO" id="GO:0006543">
    <property type="term" value="P:L-glutamine catabolic process"/>
    <property type="evidence" value="ECO:0007669"/>
    <property type="project" value="TreeGrafter"/>
</dbReference>
<dbReference type="PANTHER" id="PTHR12544">
    <property type="entry name" value="GLUTAMINASE"/>
    <property type="match status" value="1"/>
</dbReference>
<dbReference type="PANTHER" id="PTHR12544:SF51">
    <property type="entry name" value="GLUTAMINASE 3-RELATED"/>
    <property type="match status" value="1"/>
</dbReference>
<feature type="compositionally biased region" description="Basic and acidic residues" evidence="7">
    <location>
        <begin position="13"/>
        <end position="23"/>
    </location>
</feature>
<feature type="region of interest" description="Disordered" evidence="7">
    <location>
        <begin position="1"/>
        <end position="44"/>
    </location>
</feature>
<dbReference type="HAMAP" id="MF_00313">
    <property type="entry name" value="Glutaminase"/>
    <property type="match status" value="1"/>
</dbReference>
<dbReference type="Pfam" id="PF04960">
    <property type="entry name" value="Glutaminase"/>
    <property type="match status" value="2"/>
</dbReference>
<dbReference type="SMART" id="SM00248">
    <property type="entry name" value="ANK"/>
    <property type="match status" value="3"/>
</dbReference>
<feature type="compositionally biased region" description="Acidic residues" evidence="7">
    <location>
        <begin position="1"/>
        <end position="12"/>
    </location>
</feature>
<organism evidence="9 10">
    <name type="scientific">Caenorhabditis remanei</name>
    <name type="common">Caenorhabditis vulgaris</name>
    <dbReference type="NCBI Taxonomy" id="31234"/>
    <lineage>
        <taxon>Eukaryota</taxon>
        <taxon>Metazoa</taxon>
        <taxon>Ecdysozoa</taxon>
        <taxon>Nematoda</taxon>
        <taxon>Chromadorea</taxon>
        <taxon>Rhabditida</taxon>
        <taxon>Rhabditina</taxon>
        <taxon>Rhabditomorpha</taxon>
        <taxon>Rhabditoidea</taxon>
        <taxon>Rhabditidae</taxon>
        <taxon>Peloderinae</taxon>
        <taxon>Caenorhabditis</taxon>
    </lineage>
</organism>
<dbReference type="KEGG" id="crq:GCK72_000379"/>
<name>A0A6A5HQI2_CAERE</name>
<dbReference type="Gene3D" id="1.10.238.210">
    <property type="match status" value="1"/>
</dbReference>